<dbReference type="InterPro" id="IPR015943">
    <property type="entry name" value="WD40/YVTN_repeat-like_dom_sf"/>
</dbReference>
<dbReference type="Pfam" id="PF05694">
    <property type="entry name" value="SBP56"/>
    <property type="match status" value="1"/>
</dbReference>
<dbReference type="PANTHER" id="PTHR23300">
    <property type="entry name" value="METHANETHIOL OXIDASE"/>
    <property type="match status" value="1"/>
</dbReference>
<comment type="pathway">
    <text evidence="1">Organosulfur degradation.</text>
</comment>
<dbReference type="SUPFAM" id="SSF75011">
    <property type="entry name" value="3-carboxy-cis,cis-mucoante lactonizing enzyme"/>
    <property type="match status" value="1"/>
</dbReference>
<sequence>MRLTLGIVAVGTAGLMGAAIPNYDSPDESVFVDNLERGERESLLYVWTRDADGKDSDFLAVVDVDPGSESYGEIIDRAPTGSAANEAHHFGYNTDASRIYGGGLFSNKLFIYDVESNPRDPKLIRTVDLDPTGYSGPHTLYAVPGGVLLSMLGQVGGGGPAALVKVNDAGEFLEAYPAEGSDVPKYMYDVGVKPQINRMITSSWAHPEHVKEMGGANPEDVGDEVVVWDWKNKEVLRVEHLDATPLEVRWLHGPRAHGGFINCAYGNTVWYWEDTDGDDQLEFHRVIEELPEGSVPADMRVSYDNRFLYVSLWGAGEVRQYDVSNPLQPTLVSKVDIPQPNMMSLSRDNRRLYVTNSLLSTMDGDVEFGAWMIHVGPEGMKIDENFAPDFYKFDTGPAGPHDMLLK</sequence>
<dbReference type="EMBL" id="JAACAK010000002">
    <property type="protein sequence ID" value="NIR73594.1"/>
    <property type="molecule type" value="Genomic_DNA"/>
</dbReference>
<evidence type="ECO:0000256" key="2">
    <source>
        <dbReference type="ARBA" id="ARBA00005606"/>
    </source>
</evidence>
<evidence type="ECO:0000256" key="3">
    <source>
        <dbReference type="ARBA" id="ARBA00012510"/>
    </source>
</evidence>
<evidence type="ECO:0000256" key="1">
    <source>
        <dbReference type="ARBA" id="ARBA00005177"/>
    </source>
</evidence>
<reference evidence="6 7" key="1">
    <citation type="submission" date="2020-01" db="EMBL/GenBank/DDBJ databases">
        <title>Genomes assembled from Gulf of Kutch pelagic sediment metagenomes.</title>
        <authorList>
            <person name="Chandrashekar M."/>
            <person name="Mahajan M.S."/>
            <person name="Dave K.J."/>
            <person name="Vatsa P."/>
            <person name="Nathani N.M."/>
        </authorList>
    </citation>
    <scope>NUCLEOTIDE SEQUENCE [LARGE SCALE GENOMIC DNA]</scope>
    <source>
        <strain evidence="6">KS3-K002</strain>
    </source>
</reference>
<protein>
    <recommendedName>
        <fullName evidence="4">Methanethiol oxidase</fullName>
        <ecNumber evidence="3">1.8.3.4</ecNumber>
    </recommendedName>
</protein>
<dbReference type="PANTHER" id="PTHR23300:SF0">
    <property type="entry name" value="METHANETHIOL OXIDASE"/>
    <property type="match status" value="1"/>
</dbReference>
<comment type="similarity">
    <text evidence="2">Belongs to the selenium-binding protein family.</text>
</comment>
<evidence type="ECO:0000256" key="5">
    <source>
        <dbReference type="ARBA" id="ARBA00047539"/>
    </source>
</evidence>
<dbReference type="GO" id="GO:0018549">
    <property type="term" value="F:methanethiol oxidase activity"/>
    <property type="evidence" value="ECO:0007669"/>
    <property type="project" value="UniProtKB-EC"/>
</dbReference>
<name>A0AAE4Z599_9BACT</name>
<dbReference type="AlphaFoldDB" id="A0AAE4Z599"/>
<dbReference type="InterPro" id="IPR008826">
    <property type="entry name" value="Se-bd"/>
</dbReference>
<dbReference type="GO" id="GO:0008430">
    <property type="term" value="F:selenium binding"/>
    <property type="evidence" value="ECO:0007669"/>
    <property type="project" value="InterPro"/>
</dbReference>
<dbReference type="EC" id="1.8.3.4" evidence="3"/>
<comment type="catalytic activity">
    <reaction evidence="5">
        <text>methanethiol + O2 + H2O = hydrogen sulfide + formaldehyde + H2O2 + H(+)</text>
        <dbReference type="Rhea" id="RHEA:11812"/>
        <dbReference type="ChEBI" id="CHEBI:15377"/>
        <dbReference type="ChEBI" id="CHEBI:15378"/>
        <dbReference type="ChEBI" id="CHEBI:15379"/>
        <dbReference type="ChEBI" id="CHEBI:16007"/>
        <dbReference type="ChEBI" id="CHEBI:16240"/>
        <dbReference type="ChEBI" id="CHEBI:16842"/>
        <dbReference type="ChEBI" id="CHEBI:29919"/>
        <dbReference type="EC" id="1.8.3.4"/>
    </reaction>
</comment>
<evidence type="ECO:0000313" key="6">
    <source>
        <dbReference type="EMBL" id="NIR73594.1"/>
    </source>
</evidence>
<evidence type="ECO:0000256" key="4">
    <source>
        <dbReference type="ARBA" id="ARBA00015601"/>
    </source>
</evidence>
<organism evidence="6 7">
    <name type="scientific">Candidatus Kutchimonas denitrificans</name>
    <dbReference type="NCBI Taxonomy" id="3056748"/>
    <lineage>
        <taxon>Bacteria</taxon>
        <taxon>Pseudomonadati</taxon>
        <taxon>Gemmatimonadota</taxon>
        <taxon>Gemmatimonadia</taxon>
        <taxon>Candidatus Palauibacterales</taxon>
        <taxon>Candidatus Palauibacteraceae</taxon>
        <taxon>Candidatus Kutchimonas</taxon>
    </lineage>
</organism>
<evidence type="ECO:0000313" key="7">
    <source>
        <dbReference type="Proteomes" id="UP000702544"/>
    </source>
</evidence>
<dbReference type="Proteomes" id="UP000702544">
    <property type="component" value="Unassembled WGS sequence"/>
</dbReference>
<dbReference type="Gene3D" id="2.130.10.10">
    <property type="entry name" value="YVTN repeat-like/Quinoprotein amine dehydrogenase"/>
    <property type="match status" value="1"/>
</dbReference>
<comment type="caution">
    <text evidence="6">The sequence shown here is derived from an EMBL/GenBank/DDBJ whole genome shotgun (WGS) entry which is preliminary data.</text>
</comment>
<gene>
    <name evidence="6" type="ORF">GWO12_00540</name>
</gene>
<proteinExistence type="inferred from homology"/>
<accession>A0AAE4Z599</accession>